<organism evidence="1 2">
    <name type="scientific">Kipferlia bialata</name>
    <dbReference type="NCBI Taxonomy" id="797122"/>
    <lineage>
        <taxon>Eukaryota</taxon>
        <taxon>Metamonada</taxon>
        <taxon>Carpediemonas-like organisms</taxon>
        <taxon>Kipferlia</taxon>
    </lineage>
</organism>
<keyword evidence="2" id="KW-1185">Reference proteome</keyword>
<dbReference type="AlphaFoldDB" id="A0A9K3CZW8"/>
<sequence length="36" mass="4393">MILPSLFRRYPRSFDTLQELVTYMYSVSGKHWREGK</sequence>
<evidence type="ECO:0000313" key="2">
    <source>
        <dbReference type="Proteomes" id="UP000265618"/>
    </source>
</evidence>
<protein>
    <submittedName>
        <fullName evidence="1">Uncharacterized protein</fullName>
    </submittedName>
</protein>
<dbReference type="Proteomes" id="UP000265618">
    <property type="component" value="Unassembled WGS sequence"/>
</dbReference>
<proteinExistence type="predicted"/>
<feature type="non-terminal residue" evidence="1">
    <location>
        <position position="36"/>
    </location>
</feature>
<dbReference type="EMBL" id="BDIP01001719">
    <property type="protein sequence ID" value="GIQ85000.1"/>
    <property type="molecule type" value="Genomic_DNA"/>
</dbReference>
<evidence type="ECO:0000313" key="1">
    <source>
        <dbReference type="EMBL" id="GIQ85000.1"/>
    </source>
</evidence>
<accession>A0A9K3CZW8</accession>
<reference evidence="1 2" key="1">
    <citation type="journal article" date="2018" name="PLoS ONE">
        <title>The draft genome of Kipferlia bialata reveals reductive genome evolution in fornicate parasites.</title>
        <authorList>
            <person name="Tanifuji G."/>
            <person name="Takabayashi S."/>
            <person name="Kume K."/>
            <person name="Takagi M."/>
            <person name="Nakayama T."/>
            <person name="Kamikawa R."/>
            <person name="Inagaki Y."/>
            <person name="Hashimoto T."/>
        </authorList>
    </citation>
    <scope>NUCLEOTIDE SEQUENCE [LARGE SCALE GENOMIC DNA]</scope>
    <source>
        <strain evidence="1">NY0173</strain>
    </source>
</reference>
<name>A0A9K3CZW8_9EUKA</name>
<comment type="caution">
    <text evidence="1">The sequence shown here is derived from an EMBL/GenBank/DDBJ whole genome shotgun (WGS) entry which is preliminary data.</text>
</comment>
<gene>
    <name evidence="1" type="ORF">KIPB_006602</name>
</gene>